<comment type="cofactor">
    <cofactor evidence="1">
        <name>Zn(2+)</name>
        <dbReference type="ChEBI" id="CHEBI:29105"/>
    </cofactor>
</comment>
<keyword evidence="4" id="KW-0479">Metal-binding</keyword>
<evidence type="ECO:0000256" key="9">
    <source>
        <dbReference type="ARBA" id="ARBA00023159"/>
    </source>
</evidence>
<evidence type="ECO:0000256" key="10">
    <source>
        <dbReference type="ARBA" id="ARBA00023163"/>
    </source>
</evidence>
<proteinExistence type="predicted"/>
<keyword evidence="8" id="KW-0238">DNA-binding</keyword>
<evidence type="ECO:0000256" key="8">
    <source>
        <dbReference type="ARBA" id="ARBA00023125"/>
    </source>
</evidence>
<name>R7Z7G9_CONA1</name>
<dbReference type="Pfam" id="PF00165">
    <property type="entry name" value="HTH_AraC"/>
    <property type="match status" value="1"/>
</dbReference>
<dbReference type="Gene3D" id="3.40.10.10">
    <property type="entry name" value="DNA Methylphosphotriester Repair Domain"/>
    <property type="match status" value="1"/>
</dbReference>
<evidence type="ECO:0000313" key="14">
    <source>
        <dbReference type="Proteomes" id="UP000016924"/>
    </source>
</evidence>
<keyword evidence="7" id="KW-0805">Transcription regulation</keyword>
<evidence type="ECO:0000256" key="1">
    <source>
        <dbReference type="ARBA" id="ARBA00001947"/>
    </source>
</evidence>
<dbReference type="SUPFAM" id="SSF46689">
    <property type="entry name" value="Homeodomain-like"/>
    <property type="match status" value="1"/>
</dbReference>
<dbReference type="OrthoDB" id="2447880at2759"/>
<evidence type="ECO:0000259" key="12">
    <source>
        <dbReference type="PROSITE" id="PS01124"/>
    </source>
</evidence>
<dbReference type="InterPro" id="IPR018060">
    <property type="entry name" value="HTH_AraC"/>
</dbReference>
<dbReference type="PROSITE" id="PS01124">
    <property type="entry name" value="HTH_ARAC_FAMILY_2"/>
    <property type="match status" value="1"/>
</dbReference>
<dbReference type="GO" id="GO:0032259">
    <property type="term" value="P:methylation"/>
    <property type="evidence" value="ECO:0007669"/>
    <property type="project" value="UniProtKB-KW"/>
</dbReference>
<dbReference type="Proteomes" id="UP000016924">
    <property type="component" value="Unassembled WGS sequence"/>
</dbReference>
<keyword evidence="11" id="KW-0234">DNA repair</keyword>
<dbReference type="Gene3D" id="1.10.10.60">
    <property type="entry name" value="Homeodomain-like"/>
    <property type="match status" value="1"/>
</dbReference>
<reference evidence="14" key="1">
    <citation type="submission" date="2012-06" db="EMBL/GenBank/DDBJ databases">
        <title>The genome sequence of Coniosporium apollinis CBS 100218.</title>
        <authorList>
            <consortium name="The Broad Institute Genome Sequencing Platform"/>
            <person name="Cuomo C."/>
            <person name="Gorbushina A."/>
            <person name="Noack S."/>
            <person name="Walker B."/>
            <person name="Young S.K."/>
            <person name="Zeng Q."/>
            <person name="Gargeya S."/>
            <person name="Fitzgerald M."/>
            <person name="Haas B."/>
            <person name="Abouelleil A."/>
            <person name="Alvarado L."/>
            <person name="Arachchi H.M."/>
            <person name="Berlin A.M."/>
            <person name="Chapman S.B."/>
            <person name="Goldberg J."/>
            <person name="Griggs A."/>
            <person name="Gujja S."/>
            <person name="Hansen M."/>
            <person name="Howarth C."/>
            <person name="Imamovic A."/>
            <person name="Larimer J."/>
            <person name="McCowan C."/>
            <person name="Montmayeur A."/>
            <person name="Murphy C."/>
            <person name="Neiman D."/>
            <person name="Pearson M."/>
            <person name="Priest M."/>
            <person name="Roberts A."/>
            <person name="Saif S."/>
            <person name="Shea T."/>
            <person name="Sisk P."/>
            <person name="Sykes S."/>
            <person name="Wortman J."/>
            <person name="Nusbaum C."/>
            <person name="Birren B."/>
        </authorList>
    </citation>
    <scope>NUCLEOTIDE SEQUENCE [LARGE SCALE GENOMIC DNA]</scope>
    <source>
        <strain evidence="14">CBS 100218</strain>
    </source>
</reference>
<dbReference type="GeneID" id="19906466"/>
<dbReference type="InterPro" id="IPR018062">
    <property type="entry name" value="HTH_AraC-typ_CS"/>
</dbReference>
<dbReference type="HOGENOM" id="CLU_860563_0_0_1"/>
<evidence type="ECO:0000256" key="11">
    <source>
        <dbReference type="ARBA" id="ARBA00023204"/>
    </source>
</evidence>
<evidence type="ECO:0000256" key="6">
    <source>
        <dbReference type="ARBA" id="ARBA00022833"/>
    </source>
</evidence>
<keyword evidence="3" id="KW-0808">Transferase</keyword>
<dbReference type="GO" id="GO:0008168">
    <property type="term" value="F:methyltransferase activity"/>
    <property type="evidence" value="ECO:0007669"/>
    <property type="project" value="UniProtKB-KW"/>
</dbReference>
<feature type="domain" description="HTH araC/xylS-type" evidence="12">
    <location>
        <begin position="83"/>
        <end position="136"/>
    </location>
</feature>
<dbReference type="Pfam" id="PF02805">
    <property type="entry name" value="Ada_Zn_binding"/>
    <property type="match status" value="1"/>
</dbReference>
<protein>
    <recommendedName>
        <fullName evidence="12">HTH araC/xylS-type domain-containing protein</fullName>
    </recommendedName>
</protein>
<dbReference type="eggNOG" id="ENOG502S6W3">
    <property type="taxonomic scope" value="Eukaryota"/>
</dbReference>
<keyword evidence="10" id="KW-0804">Transcription</keyword>
<evidence type="ECO:0000256" key="7">
    <source>
        <dbReference type="ARBA" id="ARBA00023015"/>
    </source>
</evidence>
<gene>
    <name evidence="13" type="ORF">W97_09155</name>
</gene>
<dbReference type="AlphaFoldDB" id="R7Z7G9"/>
<dbReference type="EMBL" id="JH767638">
    <property type="protein sequence ID" value="EON69891.1"/>
    <property type="molecule type" value="Genomic_DNA"/>
</dbReference>
<dbReference type="GO" id="GO:0003700">
    <property type="term" value="F:DNA-binding transcription factor activity"/>
    <property type="evidence" value="ECO:0007669"/>
    <property type="project" value="InterPro"/>
</dbReference>
<keyword evidence="6" id="KW-0862">Zinc</keyword>
<dbReference type="RefSeq" id="XP_007785208.1">
    <property type="nucleotide sequence ID" value="XM_007787018.1"/>
</dbReference>
<dbReference type="STRING" id="1168221.R7Z7G9"/>
<dbReference type="InterPro" id="IPR009057">
    <property type="entry name" value="Homeodomain-like_sf"/>
</dbReference>
<keyword evidence="2" id="KW-0489">Methyltransferase</keyword>
<dbReference type="SUPFAM" id="SSF57884">
    <property type="entry name" value="Ada DNA repair protein, N-terminal domain (N-Ada 10)"/>
    <property type="match status" value="1"/>
</dbReference>
<organism evidence="13 14">
    <name type="scientific">Coniosporium apollinis (strain CBS 100218)</name>
    <name type="common">Rock-inhabiting black yeast</name>
    <dbReference type="NCBI Taxonomy" id="1168221"/>
    <lineage>
        <taxon>Eukaryota</taxon>
        <taxon>Fungi</taxon>
        <taxon>Dikarya</taxon>
        <taxon>Ascomycota</taxon>
        <taxon>Pezizomycotina</taxon>
        <taxon>Dothideomycetes</taxon>
        <taxon>Dothideomycetes incertae sedis</taxon>
        <taxon>Coniosporium</taxon>
    </lineage>
</organism>
<accession>R7Z7G9</accession>
<dbReference type="GO" id="GO:0006281">
    <property type="term" value="P:DNA repair"/>
    <property type="evidence" value="ECO:0007669"/>
    <property type="project" value="UniProtKB-KW"/>
</dbReference>
<keyword evidence="9" id="KW-0010">Activator</keyword>
<evidence type="ECO:0000256" key="5">
    <source>
        <dbReference type="ARBA" id="ARBA00022763"/>
    </source>
</evidence>
<dbReference type="GO" id="GO:0043565">
    <property type="term" value="F:sequence-specific DNA binding"/>
    <property type="evidence" value="ECO:0007669"/>
    <property type="project" value="InterPro"/>
</dbReference>
<evidence type="ECO:0000256" key="2">
    <source>
        <dbReference type="ARBA" id="ARBA00022603"/>
    </source>
</evidence>
<evidence type="ECO:0000256" key="3">
    <source>
        <dbReference type="ARBA" id="ARBA00022679"/>
    </source>
</evidence>
<keyword evidence="5" id="KW-0227">DNA damage</keyword>
<sequence>MYTTPPSRWQALQTRCPSAHSAFVYAVLTTRIYCRPTCSARLARRANIVFYDTAAAAAAAGFRACKRCRPEQRQGSGGDDGQEKAAQRAREIIGRAQGSVTLKTVAEEVGLSSRYLHGIFKKVFGVTPGAYAEKLRRTEGHVMEEGDGPQQQEGLADLSLRSQCDLADNGAGYAGLDGCIAAADLDSLRLTPLLSDNGQPAGFASWESLLGVDATYGCDAVTNTETPLFTPSADSSGSTPAAIAHLENSYSLPPTQDKTVGQATEQMVHDLGIECPLMPLDWFTIPDDHWSTDMNQWLDYSMDDAAMIGKLCLEPEFGYKVVP</sequence>
<evidence type="ECO:0000256" key="4">
    <source>
        <dbReference type="ARBA" id="ARBA00022723"/>
    </source>
</evidence>
<dbReference type="PROSITE" id="PS00041">
    <property type="entry name" value="HTH_ARAC_FAMILY_1"/>
    <property type="match status" value="1"/>
</dbReference>
<dbReference type="InterPro" id="IPR004026">
    <property type="entry name" value="Ada_DNA_repair_Zn-bd"/>
</dbReference>
<keyword evidence="14" id="KW-1185">Reference proteome</keyword>
<evidence type="ECO:0000313" key="13">
    <source>
        <dbReference type="EMBL" id="EON69891.1"/>
    </source>
</evidence>
<dbReference type="InterPro" id="IPR035451">
    <property type="entry name" value="Ada-like_dom_sf"/>
</dbReference>
<dbReference type="GO" id="GO:0008270">
    <property type="term" value="F:zinc ion binding"/>
    <property type="evidence" value="ECO:0007669"/>
    <property type="project" value="InterPro"/>
</dbReference>